<dbReference type="EMBL" id="CP017581">
    <property type="protein sequence ID" value="ARF50623.1"/>
    <property type="molecule type" value="Genomic_DNA"/>
</dbReference>
<reference evidence="4" key="2">
    <citation type="submission" date="2012-01" db="EMBL/GenBank/DDBJ databases">
        <authorList>
            <person name="Biehl B.S."/>
            <person name="Ding Y."/>
            <person name="Dugan-Rocha S.P."/>
            <person name="Gibbs R.A."/>
            <person name="Glasner J.D."/>
            <person name="Kovar C."/>
            <person name="Muzny D.M."/>
            <person name="Neeno-Eckwall E.C."/>
            <person name="Perna N.T."/>
            <person name="Qin X."/>
            <person name="von Bodman S.B."/>
            <person name="Weinstock G.M."/>
        </authorList>
    </citation>
    <scope>NUCLEOTIDE SEQUENCE</scope>
    <source>
        <strain evidence="4">DC283</strain>
    </source>
</reference>
<dbReference type="PANTHER" id="PTHR37829:SF3">
    <property type="entry name" value="PROTEIN JAYE-RELATED"/>
    <property type="match status" value="1"/>
</dbReference>
<evidence type="ECO:0000313" key="6">
    <source>
        <dbReference type="Proteomes" id="UP000192380"/>
    </source>
</evidence>
<dbReference type="OrthoDB" id="7565172at2"/>
<dbReference type="PATRIC" id="fig|660596.6.peg.2445"/>
<dbReference type="Proteomes" id="UP000005050">
    <property type="component" value="Unassembled WGS sequence"/>
</dbReference>
<proteinExistence type="predicted"/>
<dbReference type="InterPro" id="IPR058531">
    <property type="entry name" value="Baseplate_J_M"/>
</dbReference>
<evidence type="ECO:0000259" key="2">
    <source>
        <dbReference type="Pfam" id="PF26078"/>
    </source>
</evidence>
<feature type="domain" description="Baseplate J-like central" evidence="2">
    <location>
        <begin position="190"/>
        <end position="257"/>
    </location>
</feature>
<dbReference type="KEGG" id="pstw:DSJ_15610"/>
<evidence type="ECO:0000313" key="4">
    <source>
        <dbReference type="EMBL" id="EHU00094.1"/>
    </source>
</evidence>
<reference evidence="3 6" key="3">
    <citation type="submission" date="2016-10" db="EMBL/GenBank/DDBJ databases">
        <title>Complete Genome Assembly of Pantoea stewartii subsp. stewartii DC283, a Corn Pathogen.</title>
        <authorList>
            <person name="Duong D.A."/>
            <person name="Stevens A.M."/>
            <person name="Jensen R.V."/>
        </authorList>
    </citation>
    <scope>NUCLEOTIDE SEQUENCE [LARGE SCALE GENOMIC DNA]</scope>
    <source>
        <strain evidence="3 6">DC283</strain>
    </source>
</reference>
<protein>
    <submittedName>
        <fullName evidence="4">Gp47 family protein</fullName>
    </submittedName>
    <submittedName>
        <fullName evidence="3">Phage tail protein</fullName>
    </submittedName>
</protein>
<gene>
    <name evidence="4" type="ORF">CKS_2349</name>
    <name evidence="3" type="ORF">DSJ_15610</name>
</gene>
<dbReference type="InterPro" id="IPR006949">
    <property type="entry name" value="Barrel_Baseplate_J-like"/>
</dbReference>
<organism evidence="4 5">
    <name type="scientific">Pantoea stewartii subsp. stewartii DC283</name>
    <dbReference type="NCBI Taxonomy" id="660596"/>
    <lineage>
        <taxon>Bacteria</taxon>
        <taxon>Pseudomonadati</taxon>
        <taxon>Pseudomonadota</taxon>
        <taxon>Gammaproteobacteria</taxon>
        <taxon>Enterobacterales</taxon>
        <taxon>Erwiniaceae</taxon>
        <taxon>Pantoea</taxon>
    </lineage>
</organism>
<reference evidence="4 5" key="1">
    <citation type="journal article" date="2012" name="Mol. Microbiol.">
        <title>The genetic and structural basis of two distinct terminal side branch residues in stewartan and amylovoran exopolysaccharides and their potential role in host adaptation.</title>
        <authorList>
            <person name="Wang X."/>
            <person name="Yang F."/>
            <person name="von Bodman S.B."/>
        </authorList>
    </citation>
    <scope>NUCLEOTIDE SEQUENCE [LARGE SCALE GENOMIC DNA]</scope>
    <source>
        <strain evidence="4 5">DC283</strain>
    </source>
</reference>
<accession>H3REB8</accession>
<evidence type="ECO:0000313" key="5">
    <source>
        <dbReference type="Proteomes" id="UP000005050"/>
    </source>
</evidence>
<dbReference type="EMBL" id="AHIE01000019">
    <property type="protein sequence ID" value="EHU00094.1"/>
    <property type="molecule type" value="Genomic_DNA"/>
</dbReference>
<name>H3REB8_PANSE</name>
<keyword evidence="6" id="KW-1185">Reference proteome</keyword>
<sequence length="353" mass="37277">MPFTVPAFEKIRSDMLRDIRNLDTDADITEDSDNWIRATSVASVATGLYQHQAWIVRQIFPDTADTEFLVWHARTRGLYRKAATTASGSAKVTGESGAKAVAGQIITRGSFSWITTAEVTTGADGTGVVPVRVVTAGAAGNSTAEVSGTFATPPTGFDSTVTVGLLSGGTDAETDAALLDRLLDVIRRPPAGGNKYDYRRWALSVDGLTAAYVYPLRRGLGTVDVVITSAGGMPSADIIAACQAYIDEQRPVTAKDTIVLAPTFRKVDIAAAITVQGITFDAAKVQTITDLTTFINNLEPGQPFIKSQAEGVITNITGITDRSISAPAGNVQPVVNATVVEWIRAGNVTVTQL</sequence>
<evidence type="ECO:0000313" key="3">
    <source>
        <dbReference type="EMBL" id="ARF50623.1"/>
    </source>
</evidence>
<dbReference type="STRING" id="660596.DSJ_15610"/>
<dbReference type="PANTHER" id="PTHR37829">
    <property type="entry name" value="PHAGE-LIKE ELEMENT PBSX PROTEIN XKDT"/>
    <property type="match status" value="1"/>
</dbReference>
<dbReference type="Pfam" id="PF26078">
    <property type="entry name" value="Baseplate_J_M"/>
    <property type="match status" value="1"/>
</dbReference>
<dbReference type="AlphaFoldDB" id="H3REB8"/>
<dbReference type="RefSeq" id="WP_006119786.1">
    <property type="nucleotide sequence ID" value="NZ_AHIE01000019.1"/>
</dbReference>
<dbReference type="Proteomes" id="UP000192380">
    <property type="component" value="Chromosome"/>
</dbReference>
<dbReference type="InterPro" id="IPR052399">
    <property type="entry name" value="Phage_Baseplate_Assmbl_Protein"/>
</dbReference>
<evidence type="ECO:0000259" key="1">
    <source>
        <dbReference type="Pfam" id="PF04865"/>
    </source>
</evidence>
<feature type="domain" description="Baseplate protein J-like barrel" evidence="1">
    <location>
        <begin position="90"/>
        <end position="162"/>
    </location>
</feature>
<dbReference type="Pfam" id="PF04865">
    <property type="entry name" value="Baseplate_J"/>
    <property type="match status" value="1"/>
</dbReference>